<evidence type="ECO:0000313" key="5">
    <source>
        <dbReference type="Proteomes" id="UP000544107"/>
    </source>
</evidence>
<dbReference type="OrthoDB" id="8453373at2"/>
<dbReference type="RefSeq" id="WP_075613903.1">
    <property type="nucleotide sequence ID" value="NZ_JACIED010000003.1"/>
</dbReference>
<organism evidence="3 4">
    <name type="scientific">Allorhizobium taibaishanense</name>
    <dbReference type="NCBI Taxonomy" id="887144"/>
    <lineage>
        <taxon>Bacteria</taxon>
        <taxon>Pseudomonadati</taxon>
        <taxon>Pseudomonadota</taxon>
        <taxon>Alphaproteobacteria</taxon>
        <taxon>Hyphomicrobiales</taxon>
        <taxon>Rhizobiaceae</taxon>
        <taxon>Rhizobium/Agrobacterium group</taxon>
        <taxon>Allorhizobium</taxon>
    </lineage>
</organism>
<dbReference type="InterPro" id="IPR000182">
    <property type="entry name" value="GNAT_dom"/>
</dbReference>
<evidence type="ECO:0000313" key="3">
    <source>
        <dbReference type="EMBL" id="OLP50011.1"/>
    </source>
</evidence>
<proteinExistence type="predicted"/>
<dbReference type="PANTHER" id="PTHR47237:SF2">
    <property type="entry name" value="BLL4206 PROTEIN"/>
    <property type="match status" value="1"/>
</dbReference>
<feature type="domain" description="N-acetyltransferase" evidence="1">
    <location>
        <begin position="9"/>
        <end position="148"/>
    </location>
</feature>
<dbReference type="EMBL" id="JACIED010000003">
    <property type="protein sequence ID" value="MBB4008883.1"/>
    <property type="molecule type" value="Genomic_DNA"/>
</dbReference>
<dbReference type="EMBL" id="MKIN01000021">
    <property type="protein sequence ID" value="OLP50011.1"/>
    <property type="molecule type" value="Genomic_DNA"/>
</dbReference>
<dbReference type="Proteomes" id="UP000185598">
    <property type="component" value="Unassembled WGS sequence"/>
</dbReference>
<dbReference type="GO" id="GO:0016747">
    <property type="term" value="F:acyltransferase activity, transferring groups other than amino-acyl groups"/>
    <property type="evidence" value="ECO:0007669"/>
    <property type="project" value="InterPro"/>
</dbReference>
<dbReference type="InterPro" id="IPR016181">
    <property type="entry name" value="Acyl_CoA_acyltransferase"/>
</dbReference>
<evidence type="ECO:0000313" key="4">
    <source>
        <dbReference type="Proteomes" id="UP000185598"/>
    </source>
</evidence>
<comment type="caution">
    <text evidence="3">The sequence shown here is derived from an EMBL/GenBank/DDBJ whole genome shotgun (WGS) entry which is preliminary data.</text>
</comment>
<dbReference type="PROSITE" id="PS51186">
    <property type="entry name" value="GNAT"/>
    <property type="match status" value="1"/>
</dbReference>
<keyword evidence="4" id="KW-1185">Reference proteome</keyword>
<dbReference type="Pfam" id="PF13508">
    <property type="entry name" value="Acetyltransf_7"/>
    <property type="match status" value="1"/>
</dbReference>
<dbReference type="STRING" id="887144.BJF91_11730"/>
<sequence>MTVKTSIQIESFELTLCDIHDVAPEHLHGLSVAVGWPHRIEDWTFLLTEGKGIAATDPIGRVMGSAMWFPMGEDFATVGMVITSPRLQTLGTGRWLMDHALRALPQQRLGLNSTRAAKRLYQSTGFAVEAPVHQCQGEAKLRPHPNKPPGGGVLRDLTAEDLREIVALDAAAFRANRSDWLQRLLEVSQGFVLERQGQIVAYALARRFGRGHVIGPVVASTDEDAIAVTRPHVACHQGQFLRLDTRHGSGPFAEFLQQSGLALFDTVTTMSLRAPWPVGVSAALSDTSEGSQIAGSERASNLPPITYGLASQALG</sequence>
<dbReference type="Gene3D" id="3.40.630.90">
    <property type="match status" value="1"/>
</dbReference>
<evidence type="ECO:0000259" key="1">
    <source>
        <dbReference type="PROSITE" id="PS51186"/>
    </source>
</evidence>
<reference evidence="2 5" key="2">
    <citation type="submission" date="2020-08" db="EMBL/GenBank/DDBJ databases">
        <title>Genomic Encyclopedia of Type Strains, Phase IV (KMG-IV): sequencing the most valuable type-strain genomes for metagenomic binning, comparative biology and taxonomic classification.</title>
        <authorList>
            <person name="Goeker M."/>
        </authorList>
    </citation>
    <scope>NUCLEOTIDE SEQUENCE [LARGE SCALE GENOMIC DNA]</scope>
    <source>
        <strain evidence="2 5">DSM 100021</strain>
    </source>
</reference>
<evidence type="ECO:0000313" key="2">
    <source>
        <dbReference type="EMBL" id="MBB4008883.1"/>
    </source>
</evidence>
<dbReference type="AlphaFoldDB" id="A0A1Q9A609"/>
<accession>A0A1Q9A609</accession>
<dbReference type="Proteomes" id="UP000544107">
    <property type="component" value="Unassembled WGS sequence"/>
</dbReference>
<dbReference type="PANTHER" id="PTHR47237">
    <property type="entry name" value="SLL0310 PROTEIN"/>
    <property type="match status" value="1"/>
</dbReference>
<dbReference type="Pfam" id="PF18014">
    <property type="entry name" value="Acetyltransf_18"/>
    <property type="match status" value="1"/>
</dbReference>
<name>A0A1Q9A609_9HYPH</name>
<dbReference type="InterPro" id="IPR041496">
    <property type="entry name" value="YitH/HolE_GNAT"/>
</dbReference>
<dbReference type="InterPro" id="IPR052729">
    <property type="entry name" value="Acyl/Acetyltrans_Enzymes"/>
</dbReference>
<dbReference type="Gene3D" id="3.40.630.30">
    <property type="match status" value="1"/>
</dbReference>
<protein>
    <submittedName>
        <fullName evidence="3">GNAT family N-acetyltransferase</fullName>
    </submittedName>
    <submittedName>
        <fullName evidence="2">GNAT superfamily N-acetyltransferase</fullName>
    </submittedName>
</protein>
<dbReference type="SUPFAM" id="SSF55729">
    <property type="entry name" value="Acyl-CoA N-acyltransferases (Nat)"/>
    <property type="match status" value="1"/>
</dbReference>
<keyword evidence="3" id="KW-0808">Transferase</keyword>
<gene>
    <name evidence="3" type="ORF">BJF91_11730</name>
    <name evidence="2" type="ORF">GGQ71_003163</name>
</gene>
<reference evidence="3 4" key="1">
    <citation type="submission" date="2016-09" db="EMBL/GenBank/DDBJ databases">
        <title>Rhizobium oryziradicis sp. nov., isolated from the root of rice.</title>
        <authorList>
            <person name="Zhao J."/>
            <person name="Zhang X."/>
        </authorList>
    </citation>
    <scope>NUCLEOTIDE SEQUENCE [LARGE SCALE GENOMIC DNA]</scope>
    <source>
        <strain evidence="3 4">14971</strain>
    </source>
</reference>